<evidence type="ECO:0000313" key="8">
    <source>
        <dbReference type="EMBL" id="EPS98630.1"/>
    </source>
</evidence>
<evidence type="ECO:0000259" key="6">
    <source>
        <dbReference type="Pfam" id="PF01494"/>
    </source>
</evidence>
<dbReference type="InParanoid" id="S8FAI3"/>
<evidence type="ECO:0000256" key="3">
    <source>
        <dbReference type="ARBA" id="ARBA00022630"/>
    </source>
</evidence>
<dbReference type="PANTHER" id="PTHR43004">
    <property type="entry name" value="TRK SYSTEM POTASSIUM UPTAKE PROTEIN"/>
    <property type="match status" value="1"/>
</dbReference>
<evidence type="ECO:0008006" key="10">
    <source>
        <dbReference type="Google" id="ProtNLM"/>
    </source>
</evidence>
<dbReference type="Proteomes" id="UP000015241">
    <property type="component" value="Unassembled WGS sequence"/>
</dbReference>
<dbReference type="GO" id="GO:0016709">
    <property type="term" value="F:oxidoreductase activity, acting on paired donors, with incorporation or reduction of molecular oxygen, NAD(P)H as one donor, and incorporation of one atom of oxygen"/>
    <property type="evidence" value="ECO:0007669"/>
    <property type="project" value="UniProtKB-ARBA"/>
</dbReference>
<dbReference type="PANTHER" id="PTHR43004:SF19">
    <property type="entry name" value="BINDING MONOOXYGENASE, PUTATIVE (JCVI)-RELATED"/>
    <property type="match status" value="1"/>
</dbReference>
<dbReference type="Pfam" id="PF07976">
    <property type="entry name" value="Phe_hydrox_dim"/>
    <property type="match status" value="1"/>
</dbReference>
<keyword evidence="4" id="KW-0274">FAD</keyword>
<dbReference type="STRING" id="743788.S8FAI3"/>
<evidence type="ECO:0000256" key="1">
    <source>
        <dbReference type="ARBA" id="ARBA00001974"/>
    </source>
</evidence>
<dbReference type="InterPro" id="IPR002938">
    <property type="entry name" value="FAD-bd"/>
</dbReference>
<evidence type="ECO:0000313" key="9">
    <source>
        <dbReference type="Proteomes" id="UP000015241"/>
    </source>
</evidence>
<comment type="similarity">
    <text evidence="2">Belongs to the PheA/TfdB FAD monooxygenase family.</text>
</comment>
<dbReference type="InterPro" id="IPR038220">
    <property type="entry name" value="PHOX_C_sf"/>
</dbReference>
<evidence type="ECO:0000259" key="7">
    <source>
        <dbReference type="Pfam" id="PF07976"/>
    </source>
</evidence>
<keyword evidence="5" id="KW-0560">Oxidoreductase</keyword>
<dbReference type="SUPFAM" id="SSF51905">
    <property type="entry name" value="FAD/NAD(P)-binding domain"/>
    <property type="match status" value="1"/>
</dbReference>
<dbReference type="PRINTS" id="PR00420">
    <property type="entry name" value="RNGMNOXGNASE"/>
</dbReference>
<evidence type="ECO:0000256" key="5">
    <source>
        <dbReference type="ARBA" id="ARBA00023002"/>
    </source>
</evidence>
<dbReference type="Gene3D" id="3.40.30.20">
    <property type="match status" value="1"/>
</dbReference>
<feature type="domain" description="FAD-binding" evidence="6">
    <location>
        <begin position="12"/>
        <end position="398"/>
    </location>
</feature>
<keyword evidence="9" id="KW-1185">Reference proteome</keyword>
<dbReference type="InterPro" id="IPR036188">
    <property type="entry name" value="FAD/NAD-bd_sf"/>
</dbReference>
<name>S8FAI3_FOMSC</name>
<keyword evidence="3" id="KW-0285">Flavoprotein</keyword>
<proteinExistence type="inferred from homology"/>
<dbReference type="OrthoDB" id="1716816at2759"/>
<comment type="cofactor">
    <cofactor evidence="1">
        <name>FAD</name>
        <dbReference type="ChEBI" id="CHEBI:57692"/>
    </cofactor>
</comment>
<reference evidence="8 9" key="1">
    <citation type="journal article" date="2012" name="Science">
        <title>The Paleozoic origin of enzymatic lignin decomposition reconstructed from 31 fungal genomes.</title>
        <authorList>
            <person name="Floudas D."/>
            <person name="Binder M."/>
            <person name="Riley R."/>
            <person name="Barry K."/>
            <person name="Blanchette R.A."/>
            <person name="Henrissat B."/>
            <person name="Martinez A.T."/>
            <person name="Otillar R."/>
            <person name="Spatafora J.W."/>
            <person name="Yadav J.S."/>
            <person name="Aerts A."/>
            <person name="Benoit I."/>
            <person name="Boyd A."/>
            <person name="Carlson A."/>
            <person name="Copeland A."/>
            <person name="Coutinho P.M."/>
            <person name="de Vries R.P."/>
            <person name="Ferreira P."/>
            <person name="Findley K."/>
            <person name="Foster B."/>
            <person name="Gaskell J."/>
            <person name="Glotzer D."/>
            <person name="Gorecki P."/>
            <person name="Heitman J."/>
            <person name="Hesse C."/>
            <person name="Hori C."/>
            <person name="Igarashi K."/>
            <person name="Jurgens J.A."/>
            <person name="Kallen N."/>
            <person name="Kersten P."/>
            <person name="Kohler A."/>
            <person name="Kuees U."/>
            <person name="Kumar T.K.A."/>
            <person name="Kuo A."/>
            <person name="LaButti K."/>
            <person name="Larrondo L.F."/>
            <person name="Lindquist E."/>
            <person name="Ling A."/>
            <person name="Lombard V."/>
            <person name="Lucas S."/>
            <person name="Lundell T."/>
            <person name="Martin R."/>
            <person name="McLaughlin D.J."/>
            <person name="Morgenstern I."/>
            <person name="Morin E."/>
            <person name="Murat C."/>
            <person name="Nagy L.G."/>
            <person name="Nolan M."/>
            <person name="Ohm R.A."/>
            <person name="Patyshakuliyeva A."/>
            <person name="Rokas A."/>
            <person name="Ruiz-Duenas F.J."/>
            <person name="Sabat G."/>
            <person name="Salamov A."/>
            <person name="Samejima M."/>
            <person name="Schmutz J."/>
            <person name="Slot J.C."/>
            <person name="St John F."/>
            <person name="Stenlid J."/>
            <person name="Sun H."/>
            <person name="Sun S."/>
            <person name="Syed K."/>
            <person name="Tsang A."/>
            <person name="Wiebenga A."/>
            <person name="Young D."/>
            <person name="Pisabarro A."/>
            <person name="Eastwood D.C."/>
            <person name="Martin F."/>
            <person name="Cullen D."/>
            <person name="Grigoriev I.V."/>
            <person name="Hibbett D.S."/>
        </authorList>
    </citation>
    <scope>NUCLEOTIDE SEQUENCE</scope>
    <source>
        <strain evidence="9">FP-58527</strain>
    </source>
</reference>
<evidence type="ECO:0000256" key="4">
    <source>
        <dbReference type="ARBA" id="ARBA00022827"/>
    </source>
</evidence>
<dbReference type="InterPro" id="IPR050641">
    <property type="entry name" value="RIFMO-like"/>
</dbReference>
<dbReference type="Gene3D" id="3.50.50.60">
    <property type="entry name" value="FAD/NAD(P)-binding domain"/>
    <property type="match status" value="1"/>
</dbReference>
<dbReference type="SUPFAM" id="SSF52833">
    <property type="entry name" value="Thioredoxin-like"/>
    <property type="match status" value="1"/>
</dbReference>
<dbReference type="GO" id="GO:0071949">
    <property type="term" value="F:FAD binding"/>
    <property type="evidence" value="ECO:0007669"/>
    <property type="project" value="InterPro"/>
</dbReference>
<dbReference type="Gene3D" id="3.30.9.10">
    <property type="entry name" value="D-Amino Acid Oxidase, subunit A, domain 2"/>
    <property type="match status" value="1"/>
</dbReference>
<protein>
    <recommendedName>
        <fullName evidence="10">FAD-binding domain-containing protein</fullName>
    </recommendedName>
</protein>
<dbReference type="InterPro" id="IPR036249">
    <property type="entry name" value="Thioredoxin-like_sf"/>
</dbReference>
<dbReference type="HOGENOM" id="CLU_009665_9_2_1"/>
<dbReference type="Pfam" id="PF01494">
    <property type="entry name" value="FAD_binding_3"/>
    <property type="match status" value="1"/>
</dbReference>
<dbReference type="EMBL" id="KE504163">
    <property type="protein sequence ID" value="EPS98630.1"/>
    <property type="molecule type" value="Genomic_DNA"/>
</dbReference>
<dbReference type="eggNOG" id="KOG3855">
    <property type="taxonomic scope" value="Eukaryota"/>
</dbReference>
<dbReference type="SUPFAM" id="SSF54373">
    <property type="entry name" value="FAD-linked reductases, C-terminal domain"/>
    <property type="match status" value="1"/>
</dbReference>
<accession>S8FAI3</accession>
<dbReference type="AlphaFoldDB" id="S8FAI3"/>
<sequence>MVVHAAPESLNTDVLIIGAGPAGLMSALTLSHLGVSVRVLDRRIAGETAGQGDGIQPRMLEIWDTLGLGAELRAVGNHIHRMVIYVPNDELTGIKEASQTSDVPVDCTPYPYETGAASSIMEGILLRTLKARGIVVEQPFVPESLKIVEEGGVTGSHVEATVAKLDESYLQANSVRQTDRGKLIETEEAIVERQVIRAKYVLGCDGAHSWVRKAVNIALEGETTDLVWGVIDFTPETDFPMVRAKNVIASPLVGGVGYIPRENGTARVYVRLQTDPDSVAADETQKTASKNSQEKIIQTIEKAFRPYTMRFTKITWCNEYKVGQRVAATFSAAKRVFLLGDAGRTHSPLAGQGANGAMTDACNLSWKLAYVLQGRAGPSLLDTYEAERRAHALELIQFDKDVFETFRPETFTAEAYVNLWEQKIMWLCGVGIKCDSRLTVPDTDNLAPGLRIGERVPWVDITRQSDWRPFNLLELMTYNGHFKLIILPGDTRDPSTVRRFREFSGELVGRLGKDILRFLDIITVLNAPREVALEELQLPPACRSIDNVYVDEIGLGRARQNGKLYDSLRVRPEEGAAIVVRPDGNTSMVTGVSVEHIDRLVGYFAAL</sequence>
<dbReference type="InterPro" id="IPR012941">
    <property type="entry name" value="Phe_hydrox_C_dim_dom"/>
</dbReference>
<gene>
    <name evidence="8" type="ORF">FOMPIDRAFT_144778</name>
</gene>
<feature type="domain" description="Phenol hydroxylase-like C-terminal dimerisation" evidence="7">
    <location>
        <begin position="442"/>
        <end position="606"/>
    </location>
</feature>
<organism evidence="8 9">
    <name type="scientific">Fomitopsis schrenkii</name>
    <name type="common">Brown rot fungus</name>
    <dbReference type="NCBI Taxonomy" id="2126942"/>
    <lineage>
        <taxon>Eukaryota</taxon>
        <taxon>Fungi</taxon>
        <taxon>Dikarya</taxon>
        <taxon>Basidiomycota</taxon>
        <taxon>Agaricomycotina</taxon>
        <taxon>Agaricomycetes</taxon>
        <taxon>Polyporales</taxon>
        <taxon>Fomitopsis</taxon>
    </lineage>
</organism>
<evidence type="ECO:0000256" key="2">
    <source>
        <dbReference type="ARBA" id="ARBA00007801"/>
    </source>
</evidence>